<dbReference type="SUPFAM" id="SSF52467">
    <property type="entry name" value="DHS-like NAD/FAD-binding domain"/>
    <property type="match status" value="1"/>
</dbReference>
<evidence type="ECO:0000313" key="2">
    <source>
        <dbReference type="EMBL" id="AEY59663.1"/>
    </source>
</evidence>
<sequence>MSSDIPKEDLPHCQKCKNILRPHIVWFGENLDDYIMQQARKYLLYENAI</sequence>
<dbReference type="GO" id="GO:0016740">
    <property type="term" value="F:transferase activity"/>
    <property type="evidence" value="ECO:0007669"/>
    <property type="project" value="UniProtKB-KW"/>
</dbReference>
<keyword evidence="1" id="KW-0808">Transferase</keyword>
<dbReference type="Gene3D" id="3.40.50.1220">
    <property type="entry name" value="TPP-binding domain"/>
    <property type="match status" value="1"/>
</dbReference>
<reference evidence="2" key="1">
    <citation type="submission" date="2011-11" db="EMBL/GenBank/DDBJ databases">
        <title>Decoding the brain transcriptome of the Eastern honeybee (Apis cerana) based on pyrosequencing.</title>
        <authorList>
            <person name="Sun L."/>
            <person name="Zheng H."/>
            <person name="Wang Y."/>
            <person name="Xie X."/>
            <person name="Zhu Y."/>
            <person name="Gu W."/>
            <person name="Wang S."/>
        </authorList>
    </citation>
    <scope>NUCLEOTIDE SEQUENCE</scope>
    <source>
        <tissue evidence="2">Brain</tissue>
    </source>
</reference>
<dbReference type="AlphaFoldDB" id="V9IEX6"/>
<dbReference type="EMBL" id="JR042747">
    <property type="protein sequence ID" value="AEY59663.1"/>
    <property type="molecule type" value="mRNA"/>
</dbReference>
<dbReference type="InterPro" id="IPR026591">
    <property type="entry name" value="Sirtuin_cat_small_dom_sf"/>
</dbReference>
<organism evidence="2">
    <name type="scientific">Apis cerana</name>
    <name type="common">Indian honeybee</name>
    <dbReference type="NCBI Taxonomy" id="7461"/>
    <lineage>
        <taxon>Eukaryota</taxon>
        <taxon>Metazoa</taxon>
        <taxon>Ecdysozoa</taxon>
        <taxon>Arthropoda</taxon>
        <taxon>Hexapoda</taxon>
        <taxon>Insecta</taxon>
        <taxon>Pterygota</taxon>
        <taxon>Neoptera</taxon>
        <taxon>Endopterygota</taxon>
        <taxon>Hymenoptera</taxon>
        <taxon>Apocrita</taxon>
        <taxon>Aculeata</taxon>
        <taxon>Apoidea</taxon>
        <taxon>Anthophila</taxon>
        <taxon>Apidae</taxon>
        <taxon>Apis</taxon>
    </lineage>
</organism>
<gene>
    <name evidence="2" type="ORF">ACCB03954</name>
</gene>
<dbReference type="InterPro" id="IPR003000">
    <property type="entry name" value="Sirtuin"/>
</dbReference>
<dbReference type="InterPro" id="IPR029035">
    <property type="entry name" value="DHS-like_NAD/FAD-binding_dom"/>
</dbReference>
<dbReference type="Pfam" id="PF02146">
    <property type="entry name" value="SIR2"/>
    <property type="match status" value="1"/>
</dbReference>
<evidence type="ECO:0000256" key="1">
    <source>
        <dbReference type="ARBA" id="ARBA00022679"/>
    </source>
</evidence>
<dbReference type="Gene3D" id="3.30.1600.10">
    <property type="entry name" value="SIR2/SIRT2 'Small Domain"/>
    <property type="match status" value="1"/>
</dbReference>
<name>V9IEX6_APICE</name>
<dbReference type="GO" id="GO:0070403">
    <property type="term" value="F:NAD+ binding"/>
    <property type="evidence" value="ECO:0007669"/>
    <property type="project" value="InterPro"/>
</dbReference>
<accession>V9IEX6</accession>
<proteinExistence type="evidence at transcript level"/>
<protein>
    <submittedName>
        <fullName evidence="2">NAD-dependent deacetylase sirtuin-5 (SIR2-like protein 5)</fullName>
    </submittedName>
</protein>